<comment type="subcellular location">
    <subcellularLocation>
        <location evidence="1">Nucleus</location>
        <location evidence="1">Nucleoplasm</location>
    </subcellularLocation>
</comment>
<gene>
    <name evidence="14" type="ORF">X975_13904</name>
</gene>
<dbReference type="PANTHER" id="PTHR46600:SF1">
    <property type="entry name" value="THAP DOMAIN-CONTAINING PROTEIN 1"/>
    <property type="match status" value="1"/>
</dbReference>
<keyword evidence="3" id="KW-0479">Metal-binding</keyword>
<evidence type="ECO:0000256" key="2">
    <source>
        <dbReference type="ARBA" id="ARBA00006177"/>
    </source>
</evidence>
<feature type="non-terminal residue" evidence="14">
    <location>
        <position position="174"/>
    </location>
</feature>
<dbReference type="PROSITE" id="PS50950">
    <property type="entry name" value="ZF_THAP"/>
    <property type="match status" value="1"/>
</dbReference>
<evidence type="ECO:0000256" key="5">
    <source>
        <dbReference type="ARBA" id="ARBA00022833"/>
    </source>
</evidence>
<evidence type="ECO:0000256" key="9">
    <source>
        <dbReference type="ARBA" id="ARBA00023163"/>
    </source>
</evidence>
<dbReference type="InterPro" id="IPR006612">
    <property type="entry name" value="THAP_Znf"/>
</dbReference>
<evidence type="ECO:0000256" key="10">
    <source>
        <dbReference type="ARBA" id="ARBA00023242"/>
    </source>
</evidence>
<evidence type="ECO:0000256" key="3">
    <source>
        <dbReference type="ARBA" id="ARBA00022723"/>
    </source>
</evidence>
<evidence type="ECO:0000256" key="4">
    <source>
        <dbReference type="ARBA" id="ARBA00022771"/>
    </source>
</evidence>
<accession>A0A087TV37</accession>
<dbReference type="SMART" id="SM00692">
    <property type="entry name" value="DM3"/>
    <property type="match status" value="1"/>
</dbReference>
<dbReference type="EMBL" id="KK116875">
    <property type="protein sequence ID" value="KFM68976.1"/>
    <property type="molecule type" value="Genomic_DNA"/>
</dbReference>
<keyword evidence="4 12" id="KW-0863">Zinc-finger</keyword>
<feature type="domain" description="THAP-type" evidence="13">
    <location>
        <begin position="1"/>
        <end position="94"/>
    </location>
</feature>
<dbReference type="AlphaFoldDB" id="A0A087TV37"/>
<proteinExistence type="inferred from homology"/>
<sequence length="174" mass="19774">MGRRCFVLNCTTRAKVGTEKVSLFRAPRDPVLFERWRLAVPFKGRCLAITDLICEKHFEKRFILPRWQKSVTNGDFVSDHFRPKLIPQAVPSIFPGVSQNKCANIFSVNNKCENKAVTNATNSLLMVKNAADHRLMDLTNTFIGEIEVNDSDSVQICYKCLTGDCLTHIVFNSY</sequence>
<evidence type="ECO:0000256" key="6">
    <source>
        <dbReference type="ARBA" id="ARBA00023015"/>
    </source>
</evidence>
<name>A0A087TV37_STEMI</name>
<dbReference type="InterPro" id="IPR026516">
    <property type="entry name" value="THAP1/10"/>
</dbReference>
<evidence type="ECO:0000256" key="12">
    <source>
        <dbReference type="PROSITE-ProRule" id="PRU00309"/>
    </source>
</evidence>
<evidence type="ECO:0000313" key="14">
    <source>
        <dbReference type="EMBL" id="KFM68976.1"/>
    </source>
</evidence>
<evidence type="ECO:0000256" key="1">
    <source>
        <dbReference type="ARBA" id="ARBA00004642"/>
    </source>
</evidence>
<dbReference type="Proteomes" id="UP000054359">
    <property type="component" value="Unassembled WGS sequence"/>
</dbReference>
<evidence type="ECO:0000256" key="7">
    <source>
        <dbReference type="ARBA" id="ARBA00023054"/>
    </source>
</evidence>
<dbReference type="GO" id="GO:0005654">
    <property type="term" value="C:nucleoplasm"/>
    <property type="evidence" value="ECO:0007669"/>
    <property type="project" value="UniProtKB-SubCell"/>
</dbReference>
<keyword evidence="10" id="KW-0539">Nucleus</keyword>
<comment type="similarity">
    <text evidence="2">Belongs to the THAP1 family.</text>
</comment>
<keyword evidence="15" id="KW-1185">Reference proteome</keyword>
<keyword evidence="9" id="KW-0804">Transcription</keyword>
<keyword evidence="11" id="KW-0131">Cell cycle</keyword>
<reference evidence="14 15" key="1">
    <citation type="submission" date="2013-11" db="EMBL/GenBank/DDBJ databases">
        <title>Genome sequencing of Stegodyphus mimosarum.</title>
        <authorList>
            <person name="Bechsgaard J."/>
        </authorList>
    </citation>
    <scope>NUCLEOTIDE SEQUENCE [LARGE SCALE GENOMIC DNA]</scope>
</reference>
<dbReference type="SUPFAM" id="SSF57716">
    <property type="entry name" value="Glucocorticoid receptor-like (DNA-binding domain)"/>
    <property type="match status" value="1"/>
</dbReference>
<dbReference type="GO" id="GO:0008270">
    <property type="term" value="F:zinc ion binding"/>
    <property type="evidence" value="ECO:0007669"/>
    <property type="project" value="UniProtKB-KW"/>
</dbReference>
<protein>
    <recommendedName>
        <fullName evidence="13">THAP-type domain-containing protein</fullName>
    </recommendedName>
</protein>
<evidence type="ECO:0000313" key="15">
    <source>
        <dbReference type="Proteomes" id="UP000054359"/>
    </source>
</evidence>
<dbReference type="SMART" id="SM00980">
    <property type="entry name" value="THAP"/>
    <property type="match status" value="1"/>
</dbReference>
<evidence type="ECO:0000259" key="13">
    <source>
        <dbReference type="PROSITE" id="PS50950"/>
    </source>
</evidence>
<dbReference type="GO" id="GO:0043565">
    <property type="term" value="F:sequence-specific DNA binding"/>
    <property type="evidence" value="ECO:0007669"/>
    <property type="project" value="InterPro"/>
</dbReference>
<dbReference type="PANTHER" id="PTHR46600">
    <property type="entry name" value="THAP DOMAIN-CONTAINING"/>
    <property type="match status" value="1"/>
</dbReference>
<dbReference type="Pfam" id="PF05485">
    <property type="entry name" value="THAP"/>
    <property type="match status" value="1"/>
</dbReference>
<dbReference type="OrthoDB" id="6418547at2759"/>
<evidence type="ECO:0000256" key="8">
    <source>
        <dbReference type="ARBA" id="ARBA00023125"/>
    </source>
</evidence>
<keyword evidence="5" id="KW-0862">Zinc</keyword>
<evidence type="ECO:0000256" key="11">
    <source>
        <dbReference type="ARBA" id="ARBA00023306"/>
    </source>
</evidence>
<organism evidence="14 15">
    <name type="scientific">Stegodyphus mimosarum</name>
    <name type="common">African social velvet spider</name>
    <dbReference type="NCBI Taxonomy" id="407821"/>
    <lineage>
        <taxon>Eukaryota</taxon>
        <taxon>Metazoa</taxon>
        <taxon>Ecdysozoa</taxon>
        <taxon>Arthropoda</taxon>
        <taxon>Chelicerata</taxon>
        <taxon>Arachnida</taxon>
        <taxon>Araneae</taxon>
        <taxon>Araneomorphae</taxon>
        <taxon>Entelegynae</taxon>
        <taxon>Eresoidea</taxon>
        <taxon>Eresidae</taxon>
        <taxon>Stegodyphus</taxon>
    </lineage>
</organism>
<keyword evidence="7" id="KW-0175">Coiled coil</keyword>
<keyword evidence="6" id="KW-0805">Transcription regulation</keyword>
<keyword evidence="8 12" id="KW-0238">DNA-binding</keyword>
<dbReference type="OMA" id="IRIREYI"/>